<proteinExistence type="predicted"/>
<dbReference type="Proteomes" id="UP000406184">
    <property type="component" value="Unassembled WGS sequence"/>
</dbReference>
<feature type="transmembrane region" description="Helical" evidence="1">
    <location>
        <begin position="12"/>
        <end position="37"/>
    </location>
</feature>
<dbReference type="Proteomes" id="UP000260991">
    <property type="component" value="Unassembled WGS sequence"/>
</dbReference>
<dbReference type="EMBL" id="JAGZAM010000009">
    <property type="protein sequence ID" value="MBS5687524.1"/>
    <property type="molecule type" value="Genomic_DNA"/>
</dbReference>
<evidence type="ECO:0000313" key="2">
    <source>
        <dbReference type="EMBL" id="MBS5687524.1"/>
    </source>
</evidence>
<evidence type="ECO:0000313" key="11">
    <source>
        <dbReference type="Proteomes" id="UP000406184"/>
    </source>
</evidence>
<dbReference type="EMBL" id="QVER01000001">
    <property type="protein sequence ID" value="RGB93715.1"/>
    <property type="molecule type" value="Genomic_DNA"/>
</dbReference>
<evidence type="ECO:0000313" key="3">
    <source>
        <dbReference type="EMBL" id="MBS6621368.1"/>
    </source>
</evidence>
<dbReference type="EMBL" id="PRLB01000002">
    <property type="protein sequence ID" value="RAW55159.1"/>
    <property type="molecule type" value="Genomic_DNA"/>
</dbReference>
<gene>
    <name evidence="5" type="ORF">C4N26_04155</name>
    <name evidence="4" type="ORF">C4N27_12295</name>
    <name evidence="6" type="ORF">DWZ46_00520</name>
    <name evidence="7" type="ORF">FPPS064S07_00288</name>
    <name evidence="3" type="ORF">KH315_04280</name>
    <name evidence="2" type="ORF">KHW66_05645</name>
</gene>
<evidence type="ECO:0000313" key="9">
    <source>
        <dbReference type="Proteomes" id="UP000251144"/>
    </source>
</evidence>
<dbReference type="RefSeq" id="WP_149795323.1">
    <property type="nucleotide sequence ID" value="NZ_CABHMY010000089.1"/>
</dbReference>
<keyword evidence="1" id="KW-0812">Transmembrane</keyword>
<organism evidence="5 9">
    <name type="scientific">Faecalibacterium prausnitzii</name>
    <dbReference type="NCBI Taxonomy" id="853"/>
    <lineage>
        <taxon>Bacteria</taxon>
        <taxon>Bacillati</taxon>
        <taxon>Bacillota</taxon>
        <taxon>Clostridia</taxon>
        <taxon>Eubacteriales</taxon>
        <taxon>Oscillospiraceae</taxon>
        <taxon>Faecalibacterium</taxon>
    </lineage>
</organism>
<dbReference type="EMBL" id="JAGZYH010000011">
    <property type="protein sequence ID" value="MBS6621368.1"/>
    <property type="molecule type" value="Genomic_DNA"/>
</dbReference>
<sequence>MKGWYKALEDLVWLTQLGLNMLLPLVMCLGGCWWAVSHWGWPMWVYLPAVLLGLAAGAQNFWVFVKERLDRSKKDKPRRTGFNSHL</sequence>
<keyword evidence="1" id="KW-1133">Transmembrane helix</keyword>
<evidence type="ECO:0000313" key="10">
    <source>
        <dbReference type="Proteomes" id="UP000260991"/>
    </source>
</evidence>
<dbReference type="EMBL" id="CABHMY010000089">
    <property type="protein sequence ID" value="VUX02293.1"/>
    <property type="molecule type" value="Genomic_DNA"/>
</dbReference>
<dbReference type="Proteomes" id="UP000250997">
    <property type="component" value="Unassembled WGS sequence"/>
</dbReference>
<evidence type="ECO:0000313" key="5">
    <source>
        <dbReference type="EMBL" id="RAW55159.1"/>
    </source>
</evidence>
<evidence type="ECO:0000313" key="8">
    <source>
        <dbReference type="Proteomes" id="UP000250997"/>
    </source>
</evidence>
<evidence type="ECO:0000313" key="6">
    <source>
        <dbReference type="EMBL" id="RGB93715.1"/>
    </source>
</evidence>
<feature type="transmembrane region" description="Helical" evidence="1">
    <location>
        <begin position="43"/>
        <end position="65"/>
    </location>
</feature>
<dbReference type="OrthoDB" id="1857094at2"/>
<dbReference type="EMBL" id="PRLA01000011">
    <property type="protein sequence ID" value="RAW48022.1"/>
    <property type="molecule type" value="Genomic_DNA"/>
</dbReference>
<reference evidence="6 10" key="2">
    <citation type="submission" date="2018-08" db="EMBL/GenBank/DDBJ databases">
        <title>A genome reference for cultivated species of the human gut microbiota.</title>
        <authorList>
            <person name="Zou Y."/>
            <person name="Xue W."/>
            <person name="Luo G."/>
        </authorList>
    </citation>
    <scope>NUCLEOTIDE SEQUENCE [LARGE SCALE GENOMIC DNA]</scope>
    <source>
        <strain evidence="6 10">AF32-8AC</strain>
    </source>
</reference>
<keyword evidence="1" id="KW-0472">Membrane</keyword>
<dbReference type="InterPro" id="IPR032820">
    <property type="entry name" value="ATPase_put"/>
</dbReference>
<evidence type="ECO:0000256" key="1">
    <source>
        <dbReference type="SAM" id="Phobius"/>
    </source>
</evidence>
<dbReference type="Pfam" id="PF09527">
    <property type="entry name" value="ATPase_gene1"/>
    <property type="match status" value="1"/>
</dbReference>
<dbReference type="AlphaFoldDB" id="A0A329TF51"/>
<reference evidence="2" key="4">
    <citation type="submission" date="2021-02" db="EMBL/GenBank/DDBJ databases">
        <title>Infant gut strain persistence is associated with maternal origin, phylogeny, and functional potential including surface adhesion and iron acquisition.</title>
        <authorList>
            <person name="Lou Y.C."/>
        </authorList>
    </citation>
    <scope>NUCLEOTIDE SEQUENCE</scope>
    <source>
        <strain evidence="3">L2_039_000G1_dasL2_039_000G1_maxbin2.maxbin.077</strain>
        <strain evidence="2">L3_101_367G1_dasL3_101_367G1_metabat.metabat.26</strain>
    </source>
</reference>
<reference evidence="7 11" key="3">
    <citation type="submission" date="2019-07" db="EMBL/GenBank/DDBJ databases">
        <authorList>
            <person name="Hibberd C M."/>
            <person name="Gehrig L. J."/>
            <person name="Chang H.-W."/>
            <person name="Venkatesh S."/>
        </authorList>
    </citation>
    <scope>NUCLEOTIDE SEQUENCE [LARGE SCALE GENOMIC DNA]</scope>
    <source>
        <strain evidence="7">Faecalibacterium_prausnitzii_JG_BgPS064</strain>
    </source>
</reference>
<dbReference type="Proteomes" id="UP000811365">
    <property type="component" value="Unassembled WGS sequence"/>
</dbReference>
<dbReference type="Proteomes" id="UP000251144">
    <property type="component" value="Unassembled WGS sequence"/>
</dbReference>
<name>A0A329TF51_9FIRM</name>
<accession>A0A329TF51</accession>
<reference evidence="8 9" key="1">
    <citation type="submission" date="2018-02" db="EMBL/GenBank/DDBJ databases">
        <title>Complete genome sequencing of Faecalibacterium prausnitzii strains isolated from the human gut.</title>
        <authorList>
            <person name="Fitzgerald B.C."/>
            <person name="Shkoporov A.N."/>
            <person name="Ross P.R."/>
            <person name="Hill C."/>
        </authorList>
    </citation>
    <scope>NUCLEOTIDE SEQUENCE [LARGE SCALE GENOMIC DNA]</scope>
    <source>
        <strain evidence="4 8">APC942/18-1</strain>
        <strain evidence="5 9">APC942/32-1</strain>
    </source>
</reference>
<evidence type="ECO:0000313" key="4">
    <source>
        <dbReference type="EMBL" id="RAW48022.1"/>
    </source>
</evidence>
<keyword evidence="11" id="KW-1185">Reference proteome</keyword>
<evidence type="ECO:0000313" key="7">
    <source>
        <dbReference type="EMBL" id="VUX02293.1"/>
    </source>
</evidence>
<dbReference type="Proteomes" id="UP000733372">
    <property type="component" value="Unassembled WGS sequence"/>
</dbReference>
<protein>
    <submittedName>
        <fullName evidence="2">AtpZ/AtpI family protein</fullName>
    </submittedName>
    <submittedName>
        <fullName evidence="7">F0F1-ATPase subunit (ATPase_gene1)</fullName>
    </submittedName>
</protein>